<dbReference type="Pfam" id="PF14223">
    <property type="entry name" value="Retrotran_gag_2"/>
    <property type="match status" value="1"/>
</dbReference>
<accession>A0A026X5T3</accession>
<dbReference type="EMBL" id="KK107016">
    <property type="protein sequence ID" value="EZA62839.1"/>
    <property type="molecule type" value="Genomic_DNA"/>
</dbReference>
<proteinExistence type="predicted"/>
<reference evidence="1 2" key="1">
    <citation type="journal article" date="2014" name="Curr. Biol.">
        <title>The genome of the clonal raider ant Cerapachys biroi.</title>
        <authorList>
            <person name="Oxley P.R."/>
            <person name="Ji L."/>
            <person name="Fetter-Pruneda I."/>
            <person name="McKenzie S.K."/>
            <person name="Li C."/>
            <person name="Hu H."/>
            <person name="Zhang G."/>
            <person name="Kronauer D.J."/>
        </authorList>
    </citation>
    <scope>NUCLEOTIDE SEQUENCE [LARGE SCALE GENOMIC DNA]</scope>
</reference>
<gene>
    <name evidence="1" type="ORF">X777_01153</name>
</gene>
<sequence length="147" mass="17445">MADRPITEDKKKKEKWDEENADAVASIRLSLSDSLTLQFASEINAKQLWKAINDAFAGPAEDRAIDAGEELKNIKMREDETKKCFRQKLYGFEGDIKWYHWFDLEELLDGHMKVIFKFLNRTYYFSLHILVAYLESFPKHYNKIFFH</sequence>
<protein>
    <recommendedName>
        <fullName evidence="3">Copia protein</fullName>
    </recommendedName>
</protein>
<name>A0A026X5T3_OOCBI</name>
<dbReference type="AlphaFoldDB" id="A0A026X5T3"/>
<organism evidence="1 2">
    <name type="scientific">Ooceraea biroi</name>
    <name type="common">Clonal raider ant</name>
    <name type="synonym">Cerapachys biroi</name>
    <dbReference type="NCBI Taxonomy" id="2015173"/>
    <lineage>
        <taxon>Eukaryota</taxon>
        <taxon>Metazoa</taxon>
        <taxon>Ecdysozoa</taxon>
        <taxon>Arthropoda</taxon>
        <taxon>Hexapoda</taxon>
        <taxon>Insecta</taxon>
        <taxon>Pterygota</taxon>
        <taxon>Neoptera</taxon>
        <taxon>Endopterygota</taxon>
        <taxon>Hymenoptera</taxon>
        <taxon>Apocrita</taxon>
        <taxon>Aculeata</taxon>
        <taxon>Formicoidea</taxon>
        <taxon>Formicidae</taxon>
        <taxon>Dorylinae</taxon>
        <taxon>Ooceraea</taxon>
    </lineage>
</organism>
<keyword evidence="2" id="KW-1185">Reference proteome</keyword>
<dbReference type="Proteomes" id="UP000053097">
    <property type="component" value="Unassembled WGS sequence"/>
</dbReference>
<evidence type="ECO:0000313" key="1">
    <source>
        <dbReference type="EMBL" id="EZA62839.1"/>
    </source>
</evidence>
<evidence type="ECO:0008006" key="3">
    <source>
        <dbReference type="Google" id="ProtNLM"/>
    </source>
</evidence>
<evidence type="ECO:0000313" key="2">
    <source>
        <dbReference type="Proteomes" id="UP000053097"/>
    </source>
</evidence>